<dbReference type="GO" id="GO:0000146">
    <property type="term" value="F:microfilament motor activity"/>
    <property type="evidence" value="ECO:0007669"/>
    <property type="project" value="TreeGrafter"/>
</dbReference>
<evidence type="ECO:0000256" key="1">
    <source>
        <dbReference type="SAM" id="Coils"/>
    </source>
</evidence>
<sequence length="1568" mass="174396">MIKLTKIAALSSSLVIFSGLTAHAFLLPPGPVTPTVDAPTDVTFSLENVGATAQMYAAQAQTYANNMTKAAKSAKKKYMDKFTGFMGGLFKKKEKQAIPGSKTIQESKIADIYDAESVKKALYTLFLAYPVDCEKDADSFAACVAYKEKAEEFYQDTVIEIYTSVRLLEQEMPNLAVQVESLSATFSGGGGDGAESGDDENGARKNAFNAYETMDSILKITQEVTAMKAQYEAALMLREQVKPAPYVSKKERKAKEKAAKEAAKTSSLWRDEPIKTASLGVVSTSETLAFGQLGMITQADFKLKTENEAAAADVEEEDDDEEYVYDPSLYGTVSFEDASEPLIASPFAGNEEKVLELDKIAPLYEKAQDALDVHNLLQALDSYRGIFENYEQYKQLHQKALDAVAAADQCSIQYLKRYYPDPEQVWKGSIADAAINDYDARRGISGWAVKAFEVAKSEESLPIDTDELGTIDINSDIDIDDVNSMETIKADLEKQDMASLANPEQTAAAERATRESQMISFNIGAEAAQLLAQDQYEASPQWGMPNTKFPVWNDQINFYTQYLDGKYENVKDYLHQLDVSSVIVDIAYPLNDLLVDDEEERANNRAGLDKLAGMLKSEEQSSDPASVMKDLESSRDKLLQQAQQSKAAKMQPLESRRKTLETQMERASTLLSDYSEQLNSARQNKLTADTGVEVKESLIVDLEERRGDDEDNMLRKTDIDYNEETYEVSPEKTEKVYSVKRNATTEKKALFDTDKAVADYQDEIKQLKYRAEQQSAAEAEAASRQKLMPVETNSNNDGSVSLYPENGAAALPTVGTGSGQKKTLFRRPFSDNSAYQPVKYSLSQTLYFGAQYPNSGRRQAFTVNANASEPIDFQAEKAKLDRKLDEQTSQMTETTTYEEETVVEEKTTEAETGTYTTGEISETMEVNAEDTEDMALAKVQRAENEEKAAASEKTAASLKTQVEQKQKEIERLNQQLETVKSEMDAVENSYIAQVQQIEQAYNQKVTEAKKYVESKRNARKTLDLISYYKEKIGSPVAGVNGLIPPFSLLNILRTATGLTDDTKNYADQLIDDAKKSMLNLGDAVYVGRAGDKIAEIHNGLMDKLQALPVDGLSEFSSAVGAYAKTDAVIKPLTSMFQKVLVEQACANDNCRKVDEEYFVGSYAKDRDFMIPKNAPQEYLPPLREMVHFDDVDYENVSKTADGGITREGFLNSGAKMPEIWKRILNGKAFVDKDVDLKVLLSEGGEAATFMRGGRYPCKLDDQIVDIDNADGQFKIYTSKALPSKATAEQKAYRPSAMSLMPVCNEITLKGTPGLLGKFYVTVEDKVEEVTAQGKVATFQDFAGGAAHSELGTLLKAADNGVFFNDAPAAVFNRLSKMAEEASQDNSSYTKNMQDEVYKKAMLDHNQFGNFLTFAEQEISYRQALEELKLSVDEAKETLFEQFEKIGFTPSADYNLARQADYDLTKDTLNRRKNTLVNEGVEEMEAVNVSDNEIVEERLDKIKNIFTALRKDKEAYISLSDVTDSGAELDERIKTEEANHKVTAEYKKRADEEFEKQLKSYPIPFCAAY</sequence>
<dbReference type="PANTHER" id="PTHR45615">
    <property type="entry name" value="MYOSIN HEAVY CHAIN, NON-MUSCLE"/>
    <property type="match status" value="1"/>
</dbReference>
<feature type="region of interest" description="Disordered" evidence="2">
    <location>
        <begin position="780"/>
        <end position="804"/>
    </location>
</feature>
<proteinExistence type="predicted"/>
<feature type="region of interest" description="Disordered" evidence="2">
    <location>
        <begin position="617"/>
        <end position="636"/>
    </location>
</feature>
<dbReference type="GO" id="GO:0051015">
    <property type="term" value="F:actin filament binding"/>
    <property type="evidence" value="ECO:0007669"/>
    <property type="project" value="TreeGrafter"/>
</dbReference>
<reference evidence="4" key="2">
    <citation type="journal article" date="2021" name="PeerJ">
        <title>Extensive microbial diversity within the chicken gut microbiome revealed by metagenomics and culture.</title>
        <authorList>
            <person name="Gilroy R."/>
            <person name="Ravi A."/>
            <person name="Getino M."/>
            <person name="Pursley I."/>
            <person name="Horton D.L."/>
            <person name="Alikhan N.F."/>
            <person name="Baker D."/>
            <person name="Gharbi K."/>
            <person name="Hall N."/>
            <person name="Watson M."/>
            <person name="Adriaenssens E.M."/>
            <person name="Foster-Nyarko E."/>
            <person name="Jarju S."/>
            <person name="Secka A."/>
            <person name="Antonio M."/>
            <person name="Oren A."/>
            <person name="Chaudhuri R.R."/>
            <person name="La Ragione R."/>
            <person name="Hildebrand F."/>
            <person name="Pallen M.J."/>
        </authorList>
    </citation>
    <scope>NUCLEOTIDE SEQUENCE</scope>
    <source>
        <strain evidence="4">ChiW3-316</strain>
    </source>
</reference>
<organism evidence="4 5">
    <name type="scientific">Candidatus Scatocola faecipullorum</name>
    <dbReference type="NCBI Taxonomy" id="2840917"/>
    <lineage>
        <taxon>Bacteria</taxon>
        <taxon>Pseudomonadati</taxon>
        <taxon>Pseudomonadota</taxon>
        <taxon>Alphaproteobacteria</taxon>
        <taxon>Rhodospirillales</taxon>
        <taxon>Rhodospirillaceae</taxon>
        <taxon>Rhodospirillaceae incertae sedis</taxon>
        <taxon>Candidatus Scatocola</taxon>
    </lineage>
</organism>
<dbReference type="EMBL" id="DVNC01000036">
    <property type="protein sequence ID" value="HIU53519.1"/>
    <property type="molecule type" value="Genomic_DNA"/>
</dbReference>
<dbReference type="GO" id="GO:0032982">
    <property type="term" value="C:myosin filament"/>
    <property type="evidence" value="ECO:0007669"/>
    <property type="project" value="TreeGrafter"/>
</dbReference>
<protein>
    <submittedName>
        <fullName evidence="4">Uncharacterized protein</fullName>
    </submittedName>
</protein>
<feature type="signal peptide" evidence="3">
    <location>
        <begin position="1"/>
        <end position="24"/>
    </location>
</feature>
<feature type="chain" id="PRO_5038547606" evidence="3">
    <location>
        <begin position="25"/>
        <end position="1568"/>
    </location>
</feature>
<evidence type="ECO:0000256" key="2">
    <source>
        <dbReference type="SAM" id="MobiDB-lite"/>
    </source>
</evidence>
<evidence type="ECO:0000256" key="3">
    <source>
        <dbReference type="SAM" id="SignalP"/>
    </source>
</evidence>
<reference evidence="4" key="1">
    <citation type="submission" date="2020-10" db="EMBL/GenBank/DDBJ databases">
        <authorList>
            <person name="Gilroy R."/>
        </authorList>
    </citation>
    <scope>NUCLEOTIDE SEQUENCE</scope>
    <source>
        <strain evidence="4">ChiW3-316</strain>
    </source>
</reference>
<dbReference type="GO" id="GO:0005737">
    <property type="term" value="C:cytoplasm"/>
    <property type="evidence" value="ECO:0007669"/>
    <property type="project" value="TreeGrafter"/>
</dbReference>
<dbReference type="PANTHER" id="PTHR45615:SF40">
    <property type="entry name" value="MYOSIN HEAVY CHAIN, NON-MUSCLE"/>
    <property type="match status" value="1"/>
</dbReference>
<evidence type="ECO:0000313" key="5">
    <source>
        <dbReference type="Proteomes" id="UP000824107"/>
    </source>
</evidence>
<keyword evidence="1" id="KW-0175">Coiled coil</keyword>
<keyword evidence="3" id="KW-0732">Signal</keyword>
<evidence type="ECO:0000313" key="4">
    <source>
        <dbReference type="EMBL" id="HIU53519.1"/>
    </source>
</evidence>
<gene>
    <name evidence="4" type="ORF">IAD20_05505</name>
</gene>
<dbReference type="Proteomes" id="UP000824107">
    <property type="component" value="Unassembled WGS sequence"/>
</dbReference>
<name>A0A9D1M4J0_9PROT</name>
<comment type="caution">
    <text evidence="4">The sequence shown here is derived from an EMBL/GenBank/DDBJ whole genome shotgun (WGS) entry which is preliminary data.</text>
</comment>
<dbReference type="GO" id="GO:0016460">
    <property type="term" value="C:myosin II complex"/>
    <property type="evidence" value="ECO:0007669"/>
    <property type="project" value="TreeGrafter"/>
</dbReference>
<accession>A0A9D1M4J0</accession>
<feature type="coiled-coil region" evidence="1">
    <location>
        <begin position="948"/>
        <end position="989"/>
    </location>
</feature>